<gene>
    <name evidence="1" type="ORF">HP552_27185</name>
</gene>
<evidence type="ECO:0000313" key="1">
    <source>
        <dbReference type="EMBL" id="NUU78900.1"/>
    </source>
</evidence>
<proteinExistence type="predicted"/>
<dbReference type="Proteomes" id="UP000526125">
    <property type="component" value="Unassembled WGS sequence"/>
</dbReference>
<keyword evidence="1" id="KW-0808">Transferase</keyword>
<keyword evidence="1" id="KW-0489">Methyltransferase</keyword>
<name>A0A7Y6C1N3_9BACL</name>
<dbReference type="Gene3D" id="3.40.50.150">
    <property type="entry name" value="Vaccinia Virus protein VP39"/>
    <property type="match status" value="1"/>
</dbReference>
<accession>A0A7Y6C1N3</accession>
<dbReference type="GO" id="GO:0032259">
    <property type="term" value="P:methylation"/>
    <property type="evidence" value="ECO:0007669"/>
    <property type="project" value="UniProtKB-KW"/>
</dbReference>
<organism evidence="1 2">
    <name type="scientific">Paenibacillus xylanilyticus</name>
    <dbReference type="NCBI Taxonomy" id="248903"/>
    <lineage>
        <taxon>Bacteria</taxon>
        <taxon>Bacillati</taxon>
        <taxon>Bacillota</taxon>
        <taxon>Bacilli</taxon>
        <taxon>Bacillales</taxon>
        <taxon>Paenibacillaceae</taxon>
        <taxon>Paenibacillus</taxon>
    </lineage>
</organism>
<evidence type="ECO:0000313" key="2">
    <source>
        <dbReference type="Proteomes" id="UP000526125"/>
    </source>
</evidence>
<keyword evidence="2" id="KW-1185">Reference proteome</keyword>
<dbReference type="EMBL" id="JABMCB010000202">
    <property type="protein sequence ID" value="NUU78900.1"/>
    <property type="molecule type" value="Genomic_DNA"/>
</dbReference>
<dbReference type="AlphaFoldDB" id="A0A7Y6C1N3"/>
<dbReference type="RefSeq" id="WP_175398504.1">
    <property type="nucleotide sequence ID" value="NZ_JABMCB010000202.1"/>
</dbReference>
<comment type="caution">
    <text evidence="1">The sequence shown here is derived from an EMBL/GenBank/DDBJ whole genome shotgun (WGS) entry which is preliminary data.</text>
</comment>
<sequence>MSREELSNKDLSLELEQIIFIGRTYEEYMLMFGLTPEDLRGRSILDCPGGACSFSSRSRRQGADSMASDIAYQFAINNLEYKGQQDIEHTIKQLEQVRERYRWDYFGSIDGLKQARTRALQDSTADMREFPDRYVYSELPVLPFADERFDLTLSAHFLFTYADRLDFNFHAQTILELLRVTRYELRIFPTVELSGIRYEKMDELKTLIEKQGCTVSEVKTGYEFQQGADTMLHIVKTSF</sequence>
<dbReference type="GO" id="GO:0008168">
    <property type="term" value="F:methyltransferase activity"/>
    <property type="evidence" value="ECO:0007669"/>
    <property type="project" value="UniProtKB-KW"/>
</dbReference>
<protein>
    <submittedName>
        <fullName evidence="1">SAM-dependent methyltransferase</fullName>
    </submittedName>
</protein>
<reference evidence="1 2" key="1">
    <citation type="submission" date="2020-05" db="EMBL/GenBank/DDBJ databases">
        <title>Genome Sequencing of Type Strains.</title>
        <authorList>
            <person name="Lemaire J.F."/>
            <person name="Inderbitzin P."/>
            <person name="Gregorio O.A."/>
            <person name="Collins S.B."/>
            <person name="Wespe N."/>
            <person name="Knight-Connoni V."/>
        </authorList>
    </citation>
    <scope>NUCLEOTIDE SEQUENCE [LARGE SCALE GENOMIC DNA]</scope>
    <source>
        <strain evidence="1 2">LMG 21957</strain>
    </source>
</reference>
<dbReference type="InterPro" id="IPR029063">
    <property type="entry name" value="SAM-dependent_MTases_sf"/>
</dbReference>